<feature type="transmembrane region" description="Helical" evidence="6">
    <location>
        <begin position="313"/>
        <end position="332"/>
    </location>
</feature>
<feature type="transmembrane region" description="Helical" evidence="6">
    <location>
        <begin position="408"/>
        <end position="429"/>
    </location>
</feature>
<feature type="domain" description="DUF4131" evidence="8">
    <location>
        <begin position="38"/>
        <end position="165"/>
    </location>
</feature>
<keyword evidence="4 6" id="KW-1133">Transmembrane helix</keyword>
<evidence type="ECO:0000256" key="5">
    <source>
        <dbReference type="ARBA" id="ARBA00023136"/>
    </source>
</evidence>
<feature type="transmembrane region" description="Helical" evidence="6">
    <location>
        <begin position="267"/>
        <end position="283"/>
    </location>
</feature>
<dbReference type="InterPro" id="IPR036866">
    <property type="entry name" value="RibonucZ/Hydroxyglut_hydro"/>
</dbReference>
<evidence type="ECO:0000256" key="3">
    <source>
        <dbReference type="ARBA" id="ARBA00022692"/>
    </source>
</evidence>
<feature type="transmembrane region" description="Helical" evidence="6">
    <location>
        <begin position="469"/>
        <end position="487"/>
    </location>
</feature>
<dbReference type="Pfam" id="PF03772">
    <property type="entry name" value="Competence"/>
    <property type="match status" value="1"/>
</dbReference>
<dbReference type="InterPro" id="IPR052159">
    <property type="entry name" value="Competence_DNA_uptake"/>
</dbReference>
<keyword evidence="2" id="KW-1003">Cell membrane</keyword>
<feature type="domain" description="ComEC/Rec2-related protein" evidence="7">
    <location>
        <begin position="214"/>
        <end position="486"/>
    </location>
</feature>
<feature type="transmembrane region" description="Helical" evidence="6">
    <location>
        <begin position="194"/>
        <end position="214"/>
    </location>
</feature>
<feature type="transmembrane region" description="Helical" evidence="6">
    <location>
        <begin position="12"/>
        <end position="39"/>
    </location>
</feature>
<dbReference type="EMBL" id="DTLI01000084">
    <property type="protein sequence ID" value="HHS51882.1"/>
    <property type="molecule type" value="Genomic_DNA"/>
</dbReference>
<dbReference type="PANTHER" id="PTHR30619">
    <property type="entry name" value="DNA INTERNALIZATION/COMPETENCE PROTEIN COMEC/REC2"/>
    <property type="match status" value="1"/>
</dbReference>
<sequence>MRYAALRTLIAIALGIIVAEKISIPLIYLIIGIIVGIIFDRLTKGYSLYWAIFFAAMLNCNIQKPNSIAPLYNRPVKIIGLIIDEPVTRQQVPRYQVALKNVFIGEKKYSISGKLFAQPKQTNINLRYGDVIVYQGSIKPFNFPSNPNLLDLNKFYHRRGVLGQIRFFRDNVTVIGRNQGNPIAQYLIFPLRRYFFKVINHYLTGPTRALYAGILLGEKQDLPKATKLAFSNTGLAHILAVSGLNVGILVGVCILLFSVTGLYRGKWYTLLVLGIIVFLYVGVTGFEPSAVRAGLMSFLCSLGFFLERKIEPLQGVFIAGIIILLLSPVALFEIGFQLSFAATIALILFAPKIYQVLIAPIRRRAGSGIRKYLFAPLSVVIAAQLGVGPLLVYYFFKISVITILANLLVVPLVGFATPLAFVVAFFHLFAPFLAKILAQTLWLTLSTILFINDKLGGLSFASIDLPKPSLLLIIVFYTLIFILFYIHRPSFRKAFVLILLLTLNIGIWQKVFAQSELKITCLDIPCGDATLIELPNSQNILINTGLRQNEILVQFLKSKGIRKIDLLVITNSHPDLWRGIELIGKDFRIDKAIIPNDSHSNILNCLTKDKTIALNSGEILKVNKLAEPALPRYRIQPVKFEIISAANKRQEPNTLALRIEYNNFSMFFIDNLNDLSAMPAFDENTVYSTDRLTVLKFSRLLSVRDKNWERILEIVRPKYIVISERWGTPLRLKELADKYDIKIYNLITEGGLTIAVTNGKVKLNKRNSFY</sequence>
<evidence type="ECO:0000256" key="6">
    <source>
        <dbReference type="SAM" id="Phobius"/>
    </source>
</evidence>
<comment type="caution">
    <text evidence="9">The sequence shown here is derived from an EMBL/GenBank/DDBJ whole genome shotgun (WGS) entry which is preliminary data.</text>
</comment>
<gene>
    <name evidence="9" type="ORF">ENW73_03300</name>
</gene>
<evidence type="ECO:0000256" key="1">
    <source>
        <dbReference type="ARBA" id="ARBA00004651"/>
    </source>
</evidence>
<dbReference type="NCBIfam" id="TIGR00360">
    <property type="entry name" value="ComEC_N-term"/>
    <property type="match status" value="1"/>
</dbReference>
<feature type="transmembrane region" description="Helical" evidence="6">
    <location>
        <begin position="289"/>
        <end position="306"/>
    </location>
</feature>
<name>A0A7C6ED71_UNCW3</name>
<keyword evidence="5 6" id="KW-0472">Membrane</keyword>
<accession>A0A7C6ED71</accession>
<dbReference type="Gene3D" id="3.60.15.10">
    <property type="entry name" value="Ribonuclease Z/Hydroxyacylglutathione hydrolase-like"/>
    <property type="match status" value="1"/>
</dbReference>
<dbReference type="InterPro" id="IPR004477">
    <property type="entry name" value="ComEC_N"/>
</dbReference>
<organism evidence="9">
    <name type="scientific">candidate division WOR-3 bacterium</name>
    <dbReference type="NCBI Taxonomy" id="2052148"/>
    <lineage>
        <taxon>Bacteria</taxon>
        <taxon>Bacteria division WOR-3</taxon>
    </lineage>
</organism>
<dbReference type="Pfam" id="PF13567">
    <property type="entry name" value="DUF4131"/>
    <property type="match status" value="1"/>
</dbReference>
<feature type="transmembrane region" description="Helical" evidence="6">
    <location>
        <begin position="373"/>
        <end position="396"/>
    </location>
</feature>
<feature type="transmembrane region" description="Helical" evidence="6">
    <location>
        <begin position="45"/>
        <end position="62"/>
    </location>
</feature>
<protein>
    <submittedName>
        <fullName evidence="9">DUF4131 domain-containing protein</fullName>
    </submittedName>
</protein>
<feature type="transmembrane region" description="Helical" evidence="6">
    <location>
        <begin position="494"/>
        <end position="512"/>
    </location>
</feature>
<dbReference type="AlphaFoldDB" id="A0A7C6ED71"/>
<proteinExistence type="predicted"/>
<evidence type="ECO:0000256" key="4">
    <source>
        <dbReference type="ARBA" id="ARBA00022989"/>
    </source>
</evidence>
<evidence type="ECO:0000259" key="7">
    <source>
        <dbReference type="Pfam" id="PF03772"/>
    </source>
</evidence>
<dbReference type="PANTHER" id="PTHR30619:SF1">
    <property type="entry name" value="RECOMBINATION PROTEIN 2"/>
    <property type="match status" value="1"/>
</dbReference>
<evidence type="ECO:0000259" key="8">
    <source>
        <dbReference type="Pfam" id="PF13567"/>
    </source>
</evidence>
<feature type="transmembrane region" description="Helical" evidence="6">
    <location>
        <begin position="234"/>
        <end position="260"/>
    </location>
</feature>
<evidence type="ECO:0000313" key="9">
    <source>
        <dbReference type="EMBL" id="HHS51882.1"/>
    </source>
</evidence>
<evidence type="ECO:0000256" key="2">
    <source>
        <dbReference type="ARBA" id="ARBA00022475"/>
    </source>
</evidence>
<dbReference type="InterPro" id="IPR025405">
    <property type="entry name" value="DUF4131"/>
</dbReference>
<feature type="transmembrane region" description="Helical" evidence="6">
    <location>
        <begin position="338"/>
        <end position="361"/>
    </location>
</feature>
<comment type="subcellular location">
    <subcellularLocation>
        <location evidence="1">Cell membrane</location>
        <topology evidence="1">Multi-pass membrane protein</topology>
    </subcellularLocation>
</comment>
<dbReference type="GO" id="GO:0005886">
    <property type="term" value="C:plasma membrane"/>
    <property type="evidence" value="ECO:0007669"/>
    <property type="project" value="UniProtKB-SubCell"/>
</dbReference>
<keyword evidence="3 6" id="KW-0812">Transmembrane</keyword>
<reference evidence="9" key="1">
    <citation type="journal article" date="2020" name="mSystems">
        <title>Genome- and Community-Level Interaction Insights into Carbon Utilization and Element Cycling Functions of Hydrothermarchaeota in Hydrothermal Sediment.</title>
        <authorList>
            <person name="Zhou Z."/>
            <person name="Liu Y."/>
            <person name="Xu W."/>
            <person name="Pan J."/>
            <person name="Luo Z.H."/>
            <person name="Li M."/>
        </authorList>
    </citation>
    <scope>NUCLEOTIDE SEQUENCE [LARGE SCALE GENOMIC DNA]</scope>
    <source>
        <strain evidence="9">SpSt-876</strain>
    </source>
</reference>
<dbReference type="SUPFAM" id="SSF56281">
    <property type="entry name" value="Metallo-hydrolase/oxidoreductase"/>
    <property type="match status" value="1"/>
</dbReference>